<dbReference type="Pfam" id="PF04998">
    <property type="entry name" value="RNA_pol_Rpb1_5"/>
    <property type="match status" value="1"/>
</dbReference>
<dbReference type="Ensembl" id="ENSOMET00000026389.1">
    <property type="protein sequence ID" value="ENSOMEP00000017606.1"/>
    <property type="gene ID" value="ENSOMEG00000019310.1"/>
</dbReference>
<evidence type="ECO:0000259" key="7">
    <source>
        <dbReference type="Pfam" id="PF04998"/>
    </source>
</evidence>
<dbReference type="CDD" id="cd00084">
    <property type="entry name" value="HMG-box_SF"/>
    <property type="match status" value="1"/>
</dbReference>
<dbReference type="GO" id="GO:0003677">
    <property type="term" value="F:DNA binding"/>
    <property type="evidence" value="ECO:0007669"/>
    <property type="project" value="InterPro"/>
</dbReference>
<dbReference type="InterPro" id="IPR007083">
    <property type="entry name" value="RNA_pol_Rpb1_4"/>
</dbReference>
<evidence type="ECO:0000256" key="1">
    <source>
        <dbReference type="ARBA" id="ARBA00006460"/>
    </source>
</evidence>
<evidence type="ECO:0000259" key="8">
    <source>
        <dbReference type="Pfam" id="PF05000"/>
    </source>
</evidence>
<feature type="domain" description="RNA polymerase Rpb1" evidence="7">
    <location>
        <begin position="94"/>
        <end position="423"/>
    </location>
</feature>
<keyword evidence="4" id="KW-0808">Transferase</keyword>
<dbReference type="OMA" id="DEYCIKK"/>
<sequence length="512" mass="57493">MSDLSADFPAFILKVCMPVGLHTAFPDNNLQLMVQSGAKGSTVNTMQISCLLGQIELEGRRPPLMPSGKFLPCFQPYDPSPGAGGFVSGRFLTGIKPQEFFFHCMAGREGLVDTAVKTSRSGYLQRCIIKHLEGLVVQYDLTVRDSDGSVVQFLYGEDGLDIPKTPFLQPRQFPFIEDNFEVIRRSQSLDSVLARLDAQTAGQHFDAIQRWKAKREMLNPRRGAFLLFSKKKLGKLKDSTEGLVGQWHSLDEAGRAKYLKKASRCPEPSLNLFRPDVCLGSVSENFHGITEKYLLETSFGLNVFLSSVSLRQLLHYKWQRSLCDPGEAVGLLAAQSIGEPSTQMTLNTFHFAGRGEMNVTLGIPRLREILMVASSKIKTPMMSIPVLHSKKALKKAKMLRKKLARVLQKVDVVETLQERNFQKLRVFKVTFHLLHPDRYSEDKLLTPNQILHYMETRFFHLLLDAIKKRTARLSSIAVETRKATSTDKDTDGEGAAGTSRVGFFVFLITNFK</sequence>
<dbReference type="PANTHER" id="PTHR19376">
    <property type="entry name" value="DNA-DIRECTED RNA POLYMERASE"/>
    <property type="match status" value="1"/>
</dbReference>
<dbReference type="Gene3D" id="1.10.357.120">
    <property type="match status" value="1"/>
</dbReference>
<comment type="similarity">
    <text evidence="1">Belongs to the RNA polymerase beta' chain family.</text>
</comment>
<dbReference type="InterPro" id="IPR038120">
    <property type="entry name" value="Rpb1_funnel_sf"/>
</dbReference>
<dbReference type="Gene3D" id="1.10.132.30">
    <property type="match status" value="1"/>
</dbReference>
<proteinExistence type="inferred from homology"/>
<organism evidence="9 10">
    <name type="scientific">Oryzias melastigma</name>
    <name type="common">Marine medaka</name>
    <dbReference type="NCBI Taxonomy" id="30732"/>
    <lineage>
        <taxon>Eukaryota</taxon>
        <taxon>Metazoa</taxon>
        <taxon>Chordata</taxon>
        <taxon>Craniata</taxon>
        <taxon>Vertebrata</taxon>
        <taxon>Euteleostomi</taxon>
        <taxon>Actinopterygii</taxon>
        <taxon>Neopterygii</taxon>
        <taxon>Teleostei</taxon>
        <taxon>Neoteleostei</taxon>
        <taxon>Acanthomorphata</taxon>
        <taxon>Ovalentaria</taxon>
        <taxon>Atherinomorphae</taxon>
        <taxon>Beloniformes</taxon>
        <taxon>Adrianichthyidae</taxon>
        <taxon>Oryziinae</taxon>
        <taxon>Oryzias</taxon>
    </lineage>
</organism>
<dbReference type="Proteomes" id="UP000261560">
    <property type="component" value="Unplaced"/>
</dbReference>
<feature type="domain" description="RNA polymerase Rpb1" evidence="8">
    <location>
        <begin position="26"/>
        <end position="87"/>
    </location>
</feature>
<evidence type="ECO:0000256" key="6">
    <source>
        <dbReference type="ARBA" id="ARBA00023163"/>
    </source>
</evidence>
<dbReference type="EC" id="2.7.7.6" evidence="2"/>
<dbReference type="AlphaFoldDB" id="A0A3B3CJ47"/>
<reference evidence="9" key="2">
    <citation type="submission" date="2025-09" db="UniProtKB">
        <authorList>
            <consortium name="Ensembl"/>
        </authorList>
    </citation>
    <scope>IDENTIFICATION</scope>
</reference>
<dbReference type="Pfam" id="PF05000">
    <property type="entry name" value="RNA_pol_Rpb1_4"/>
    <property type="match status" value="1"/>
</dbReference>
<protein>
    <recommendedName>
        <fullName evidence="2">DNA-directed RNA polymerase</fullName>
        <ecNumber evidence="2">2.7.7.6</ecNumber>
    </recommendedName>
</protein>
<keyword evidence="5" id="KW-0548">Nucleotidyltransferase</keyword>
<reference evidence="9" key="1">
    <citation type="submission" date="2025-08" db="UniProtKB">
        <authorList>
            <consortium name="Ensembl"/>
        </authorList>
    </citation>
    <scope>IDENTIFICATION</scope>
</reference>
<dbReference type="InterPro" id="IPR045867">
    <property type="entry name" value="DNA-dir_RpoC_beta_prime"/>
</dbReference>
<dbReference type="Gene3D" id="3.30.70.2850">
    <property type="match status" value="1"/>
</dbReference>
<evidence type="ECO:0000256" key="3">
    <source>
        <dbReference type="ARBA" id="ARBA00022478"/>
    </source>
</evidence>
<dbReference type="InterPro" id="IPR007081">
    <property type="entry name" value="RNA_pol_Rpb1_5"/>
</dbReference>
<name>A0A3B3CJ47_ORYME</name>
<evidence type="ECO:0000256" key="2">
    <source>
        <dbReference type="ARBA" id="ARBA00012418"/>
    </source>
</evidence>
<dbReference type="GO" id="GO:0005736">
    <property type="term" value="C:RNA polymerase I complex"/>
    <property type="evidence" value="ECO:0007669"/>
    <property type="project" value="TreeGrafter"/>
</dbReference>
<evidence type="ECO:0000313" key="9">
    <source>
        <dbReference type="Ensembl" id="ENSOMEP00000017606.1"/>
    </source>
</evidence>
<dbReference type="Gene3D" id="6.10.250.2940">
    <property type="match status" value="1"/>
</dbReference>
<evidence type="ECO:0000313" key="10">
    <source>
        <dbReference type="Proteomes" id="UP000261560"/>
    </source>
</evidence>
<evidence type="ECO:0000256" key="5">
    <source>
        <dbReference type="ARBA" id="ARBA00022695"/>
    </source>
</evidence>
<dbReference type="GO" id="GO:0003899">
    <property type="term" value="F:DNA-directed RNA polymerase activity"/>
    <property type="evidence" value="ECO:0007669"/>
    <property type="project" value="UniProtKB-EC"/>
</dbReference>
<keyword evidence="6" id="KW-0804">Transcription</keyword>
<dbReference type="GO" id="GO:0006351">
    <property type="term" value="P:DNA-templated transcription"/>
    <property type="evidence" value="ECO:0007669"/>
    <property type="project" value="InterPro"/>
</dbReference>
<dbReference type="PANTHER" id="PTHR19376:SF11">
    <property type="entry name" value="DNA-DIRECTED RNA POLYMERASE I SUBUNIT RPA1"/>
    <property type="match status" value="1"/>
</dbReference>
<keyword evidence="3" id="KW-0240">DNA-directed RNA polymerase</keyword>
<accession>A0A3B3CJ47</accession>
<evidence type="ECO:0000256" key="4">
    <source>
        <dbReference type="ARBA" id="ARBA00022679"/>
    </source>
</evidence>
<dbReference type="GeneTree" id="ENSGT00920000149138"/>
<dbReference type="PaxDb" id="30732-ENSOMEP00000017606"/>
<keyword evidence="10" id="KW-1185">Reference proteome</keyword>
<dbReference type="STRING" id="30732.ENSOMEP00000017606"/>
<dbReference type="SUPFAM" id="SSF64484">
    <property type="entry name" value="beta and beta-prime subunits of DNA dependent RNA-polymerase"/>
    <property type="match status" value="1"/>
</dbReference>